<dbReference type="AlphaFoldDB" id="A0A345Y6F8"/>
<dbReference type="InterPro" id="IPR004220">
    <property type="entry name" value="5-COMe_2-OHmuconate_Isoase"/>
</dbReference>
<dbReference type="PANTHER" id="PTHR37950">
    <property type="entry name" value="4-HYDROXYPHENYLACETATE CATABOLISM PROTEIN"/>
    <property type="match status" value="1"/>
</dbReference>
<sequence>MIRPPRLGQRFKDRSMPHVVMEYSAGLEPAFDARAALVAVNAALAGCGEFAAGDIKSRALRCDTVEIGDGGGDATFVHVRLQLLSGRDLATRRRLTVLVLDALQHTVAPRAGLQVSVEAVEIERDSYAKRSF</sequence>
<dbReference type="EMBL" id="CP031337">
    <property type="protein sequence ID" value="AXK39510.1"/>
    <property type="molecule type" value="Genomic_DNA"/>
</dbReference>
<dbReference type="KEGG" id="ccah:DWG20_08710"/>
<proteinExistence type="predicted"/>
<dbReference type="Pfam" id="PF02962">
    <property type="entry name" value="CHMI"/>
    <property type="match status" value="1"/>
</dbReference>
<evidence type="ECO:0000313" key="1">
    <source>
        <dbReference type="EMBL" id="AXK39510.1"/>
    </source>
</evidence>
<name>A0A345Y6F8_9NEIS</name>
<accession>A0A345Y6F8</accession>
<dbReference type="CDD" id="cd00580">
    <property type="entry name" value="CHMI"/>
    <property type="match status" value="1"/>
</dbReference>
<dbReference type="InterPro" id="IPR014347">
    <property type="entry name" value="Tautomerase/MIF_sf"/>
</dbReference>
<keyword evidence="1" id="KW-0413">Isomerase</keyword>
<dbReference type="PANTHER" id="PTHR37950:SF1">
    <property type="entry name" value="4-HYDROXYPHENYLACETATE CATABOLISM PROTEIN"/>
    <property type="match status" value="1"/>
</dbReference>
<organism evidence="1 2">
    <name type="scientific">Crenobacter cavernae</name>
    <dbReference type="NCBI Taxonomy" id="2290923"/>
    <lineage>
        <taxon>Bacteria</taxon>
        <taxon>Pseudomonadati</taxon>
        <taxon>Pseudomonadota</taxon>
        <taxon>Betaproteobacteria</taxon>
        <taxon>Neisseriales</taxon>
        <taxon>Neisseriaceae</taxon>
        <taxon>Crenobacter</taxon>
    </lineage>
</organism>
<dbReference type="GO" id="GO:0008704">
    <property type="term" value="F:5-carboxymethyl-2-hydroxymuconate delta-isomerase activity"/>
    <property type="evidence" value="ECO:0007669"/>
    <property type="project" value="InterPro"/>
</dbReference>
<dbReference type="SUPFAM" id="SSF55331">
    <property type="entry name" value="Tautomerase/MIF"/>
    <property type="match status" value="1"/>
</dbReference>
<evidence type="ECO:0000313" key="2">
    <source>
        <dbReference type="Proteomes" id="UP000254537"/>
    </source>
</evidence>
<dbReference type="Proteomes" id="UP000254537">
    <property type="component" value="Chromosome"/>
</dbReference>
<dbReference type="Gene3D" id="3.30.429.10">
    <property type="entry name" value="Macrophage Migration Inhibitory Factor"/>
    <property type="match status" value="1"/>
</dbReference>
<dbReference type="OrthoDB" id="9814215at2"/>
<protein>
    <submittedName>
        <fullName evidence="1">5-carboxymethyl-2-hydroxymuconate Delta-isomerase</fullName>
    </submittedName>
</protein>
<reference evidence="1 2" key="1">
    <citation type="submission" date="2018-07" db="EMBL/GenBank/DDBJ databases">
        <title>Crenobacter cavernae sp. nov., isolated from a karst cave.</title>
        <authorList>
            <person name="Zhu H."/>
        </authorList>
    </citation>
    <scope>NUCLEOTIDE SEQUENCE [LARGE SCALE GENOMIC DNA]</scope>
    <source>
        <strain evidence="1 2">K1W11S-77</strain>
    </source>
</reference>
<gene>
    <name evidence="1" type="ORF">DWG20_08710</name>
</gene>